<comment type="caution">
    <text evidence="2">The sequence shown here is derived from an EMBL/GenBank/DDBJ whole genome shotgun (WGS) entry which is preliminary data.</text>
</comment>
<evidence type="ECO:0000313" key="3">
    <source>
        <dbReference type="Proteomes" id="UP001221411"/>
    </source>
</evidence>
<organism evidence="2 3">
    <name type="scientific">Polyangium mundeleinium</name>
    <dbReference type="NCBI Taxonomy" id="2995306"/>
    <lineage>
        <taxon>Bacteria</taxon>
        <taxon>Pseudomonadati</taxon>
        <taxon>Myxococcota</taxon>
        <taxon>Polyangia</taxon>
        <taxon>Polyangiales</taxon>
        <taxon>Polyangiaceae</taxon>
        <taxon>Polyangium</taxon>
    </lineage>
</organism>
<dbReference type="Proteomes" id="UP001221411">
    <property type="component" value="Unassembled WGS sequence"/>
</dbReference>
<evidence type="ECO:0000313" key="2">
    <source>
        <dbReference type="EMBL" id="MDC0748021.1"/>
    </source>
</evidence>
<reference evidence="2 3" key="1">
    <citation type="submission" date="2022-11" db="EMBL/GenBank/DDBJ databases">
        <title>Minimal conservation of predation-associated metabolite biosynthetic gene clusters underscores biosynthetic potential of Myxococcota including descriptions for ten novel species: Archangium lansinium sp. nov., Myxococcus landrumus sp. nov., Nannocystis bai.</title>
        <authorList>
            <person name="Ahearne A."/>
            <person name="Stevens C."/>
            <person name="Dowd S."/>
        </authorList>
    </citation>
    <scope>NUCLEOTIDE SEQUENCE [LARGE SCALE GENOMIC DNA]</scope>
    <source>
        <strain evidence="2 3">RJM3</strain>
    </source>
</reference>
<sequence length="292" mass="29922">MAAALGVALCACGGAPAVPRETVDPARDPAVASVQTAGVEGVRRRMSWLYADDTVLYRGTIDARNDLGASPDREDEGVSGSMVGRLDRNPTASVLGPAVAIRLVRDGDDRGALLLWQPASDATITGLVGPFGRTDGVGLDGTRCTGCVTPFAAAPPSIRVGAAATGAWGDGTTAHAWARGELARIPRGDLRAPELAALIETETGIKAEANDGAVSLPIDGVLSRELALDPPPAEGHTACAETRAWTAVGRIALPDLTVRVTDVELGPSRAACCVPEHVPCSGPRCMPVPGRS</sequence>
<evidence type="ECO:0008006" key="4">
    <source>
        <dbReference type="Google" id="ProtNLM"/>
    </source>
</evidence>
<name>A0ABT5F1Z5_9BACT</name>
<feature type="region of interest" description="Disordered" evidence="1">
    <location>
        <begin position="65"/>
        <end position="85"/>
    </location>
</feature>
<protein>
    <recommendedName>
        <fullName evidence="4">Lipoprotein</fullName>
    </recommendedName>
</protein>
<keyword evidence="3" id="KW-1185">Reference proteome</keyword>
<dbReference type="RefSeq" id="WP_271926791.1">
    <property type="nucleotide sequence ID" value="NZ_JAQNDO010000001.1"/>
</dbReference>
<dbReference type="EMBL" id="JAQNDO010000001">
    <property type="protein sequence ID" value="MDC0748021.1"/>
    <property type="molecule type" value="Genomic_DNA"/>
</dbReference>
<accession>A0ABT5F1Z5</accession>
<evidence type="ECO:0000256" key="1">
    <source>
        <dbReference type="SAM" id="MobiDB-lite"/>
    </source>
</evidence>
<proteinExistence type="predicted"/>
<gene>
    <name evidence="2" type="ORF">POL67_42230</name>
</gene>